<accession>A0ABT5JAY6</accession>
<dbReference type="Proteomes" id="UP001165652">
    <property type="component" value="Unassembled WGS sequence"/>
</dbReference>
<evidence type="ECO:0000313" key="2">
    <source>
        <dbReference type="EMBL" id="MDC7786713.1"/>
    </source>
</evidence>
<proteinExistence type="predicted"/>
<keyword evidence="3" id="KW-1185">Reference proteome</keyword>
<protein>
    <recommendedName>
        <fullName evidence="4">Oligosaccharide repeat unit polymerase</fullName>
    </recommendedName>
</protein>
<comment type="caution">
    <text evidence="2">The sequence shown here is derived from an EMBL/GenBank/DDBJ whole genome shotgun (WGS) entry which is preliminary data.</text>
</comment>
<evidence type="ECO:0000313" key="3">
    <source>
        <dbReference type="Proteomes" id="UP001165652"/>
    </source>
</evidence>
<feature type="transmembrane region" description="Helical" evidence="1">
    <location>
        <begin position="406"/>
        <end position="426"/>
    </location>
</feature>
<dbReference type="RefSeq" id="WP_272777561.1">
    <property type="nucleotide sequence ID" value="NZ_JAQQLI010000019.1"/>
</dbReference>
<evidence type="ECO:0000256" key="1">
    <source>
        <dbReference type="SAM" id="Phobius"/>
    </source>
</evidence>
<feature type="transmembrane region" description="Helical" evidence="1">
    <location>
        <begin position="353"/>
        <end position="370"/>
    </location>
</feature>
<feature type="transmembrane region" description="Helical" evidence="1">
    <location>
        <begin position="202"/>
        <end position="222"/>
    </location>
</feature>
<keyword evidence="1" id="KW-0812">Transmembrane</keyword>
<keyword evidence="1" id="KW-1133">Transmembrane helix</keyword>
<gene>
    <name evidence="2" type="ORF">PQJ73_13545</name>
</gene>
<reference evidence="2" key="2">
    <citation type="submission" date="2023-02" db="EMBL/GenBank/DDBJ databases">
        <authorList>
            <person name="Rayyan A."/>
            <person name="Meyer T."/>
            <person name="Kyndt J.A."/>
        </authorList>
    </citation>
    <scope>NUCLEOTIDE SEQUENCE</scope>
    <source>
        <strain evidence="2">DSM 9987</strain>
    </source>
</reference>
<reference evidence="2" key="1">
    <citation type="journal article" date="2023" name="Microbiol Resour">
        <title>Genome Sequences of Rhodoplanes serenus and Two Thermotolerant Strains, Rhodoplanes tepidamans and 'Rhodoplanes cryptolactis,' Further Refine the Genus.</title>
        <authorList>
            <person name="Rayyan A.A."/>
            <person name="Kyndt J.A."/>
        </authorList>
    </citation>
    <scope>NUCLEOTIDE SEQUENCE</scope>
    <source>
        <strain evidence="2">DSM 9987</strain>
    </source>
</reference>
<feature type="transmembrane region" description="Helical" evidence="1">
    <location>
        <begin position="73"/>
        <end position="93"/>
    </location>
</feature>
<sequence length="445" mass="50172">MYDLHLLFTLAVWAALCLLFVNSRCASIFHPIAYYLAFHGLVFVVRPFFQHYLELNSVYALYRFWPDPEVKHVTLLIANLGLASFFLGAMWTGNLPMRFPTAEQQDAQDRRGPLLIVTLLLVSPLILMSMRYALSINFGEYDLRNMVRDASTFRTLYTDTSAYIADANLMLGALGVAIAWAYRFRPVALLPFVAFVALRLTIGWMRHSFVLMTIALALLFLFDRRRRWPAPWMVAVGLAGAVMFSALSEHRSLVAEWITGEVTRARVVTERAHFFDGLDFANLEFVEYIVTIVPGQTKTFNYFSNSLEVLTAPIPRALWPEKPTGSPISFYNINNYGYPIGITFTVVGEGWQSLGYAGVVVWCLLGGLLWGGAYRLFVANVTSTFATLYYLLVLPVSLMWFRDGVLITLVQFPLSFVAPILLCQLLGRVVRPRTGAAAPVLRSPR</sequence>
<keyword evidence="1" id="KW-0472">Membrane</keyword>
<organism evidence="2 3">
    <name type="scientific">Rhodoplanes tepidamans</name>
    <name type="common">Rhodoplanes cryptolactis</name>
    <dbReference type="NCBI Taxonomy" id="200616"/>
    <lineage>
        <taxon>Bacteria</taxon>
        <taxon>Pseudomonadati</taxon>
        <taxon>Pseudomonadota</taxon>
        <taxon>Alphaproteobacteria</taxon>
        <taxon>Hyphomicrobiales</taxon>
        <taxon>Nitrobacteraceae</taxon>
        <taxon>Rhodoplanes</taxon>
    </lineage>
</organism>
<feature type="transmembrane region" description="Helical" evidence="1">
    <location>
        <begin position="35"/>
        <end position="53"/>
    </location>
</feature>
<evidence type="ECO:0008006" key="4">
    <source>
        <dbReference type="Google" id="ProtNLM"/>
    </source>
</evidence>
<dbReference type="EMBL" id="JAQQLI010000019">
    <property type="protein sequence ID" value="MDC7786713.1"/>
    <property type="molecule type" value="Genomic_DNA"/>
</dbReference>
<feature type="transmembrane region" description="Helical" evidence="1">
    <location>
        <begin position="377"/>
        <end position="400"/>
    </location>
</feature>
<name>A0ABT5JAY6_RHOTP</name>
<feature type="transmembrane region" description="Helical" evidence="1">
    <location>
        <begin position="229"/>
        <end position="247"/>
    </location>
</feature>
<feature type="transmembrane region" description="Helical" evidence="1">
    <location>
        <begin position="113"/>
        <end position="134"/>
    </location>
</feature>